<evidence type="ECO:0000313" key="1">
    <source>
        <dbReference type="EMBL" id="KUG24618.1"/>
    </source>
</evidence>
<comment type="caution">
    <text evidence="1">The sequence shown here is derived from an EMBL/GenBank/DDBJ whole genome shotgun (WGS) entry which is preliminary data.</text>
</comment>
<protein>
    <recommendedName>
        <fullName evidence="2">Outer membrane protein</fullName>
    </recommendedName>
</protein>
<gene>
    <name evidence="1" type="ORF">ASZ90_005572</name>
</gene>
<name>A0A0W8FUR4_9ZZZZ</name>
<sequence>MRNHLKKIIMIILLLFVIAALPVISRAEEQSQQKPEESKVTGEIGLSVLSAYIWRGQELTRHSVVVQPAVTVSYNGFALNVWGNLDTRPYSAGEAKYASQQTETDYTLSYSRKFGILQITPGYIYYALEAPYSGATDPLDSQEIFLSLGVDTILQPTLTAYKEIDHYHQWYFLLGVSHTFAFNKIASLKLSASASYLLSTDETTYAKYDSDSLVTTDKFNNFHDGIVTISLPLAVYKTLTVTPTISYVFPLSDDARYEMRARSVQGAAVPSDKDSEYIYGGVTLSYTF</sequence>
<organism evidence="1">
    <name type="scientific">hydrocarbon metagenome</name>
    <dbReference type="NCBI Taxonomy" id="938273"/>
    <lineage>
        <taxon>unclassified sequences</taxon>
        <taxon>metagenomes</taxon>
        <taxon>ecological metagenomes</taxon>
    </lineage>
</organism>
<dbReference type="AlphaFoldDB" id="A0A0W8FUR4"/>
<proteinExistence type="predicted"/>
<reference evidence="1" key="1">
    <citation type="journal article" date="2015" name="Proc. Natl. Acad. Sci. U.S.A.">
        <title>Networks of energetic and metabolic interactions define dynamics in microbial communities.</title>
        <authorList>
            <person name="Embree M."/>
            <person name="Liu J.K."/>
            <person name="Al-Bassam M.M."/>
            <person name="Zengler K."/>
        </authorList>
    </citation>
    <scope>NUCLEOTIDE SEQUENCE</scope>
</reference>
<dbReference type="EMBL" id="LNQE01000841">
    <property type="protein sequence ID" value="KUG24618.1"/>
    <property type="molecule type" value="Genomic_DNA"/>
</dbReference>
<evidence type="ECO:0008006" key="2">
    <source>
        <dbReference type="Google" id="ProtNLM"/>
    </source>
</evidence>
<accession>A0A0W8FUR4</accession>